<dbReference type="SMART" id="SM01023">
    <property type="entry name" value="BAF"/>
    <property type="match status" value="1"/>
</dbReference>
<proteinExistence type="predicted"/>
<feature type="region of interest" description="Disordered" evidence="1">
    <location>
        <begin position="1"/>
        <end position="32"/>
    </location>
</feature>
<evidence type="ECO:0000313" key="2">
    <source>
        <dbReference type="Ensembl" id="ENSPSNP00000005075.1"/>
    </source>
</evidence>
<organism evidence="2 3">
    <name type="scientific">Phocoena sinus</name>
    <name type="common">Vaquita</name>
    <dbReference type="NCBI Taxonomy" id="42100"/>
    <lineage>
        <taxon>Eukaryota</taxon>
        <taxon>Metazoa</taxon>
        <taxon>Chordata</taxon>
        <taxon>Craniata</taxon>
        <taxon>Vertebrata</taxon>
        <taxon>Euteleostomi</taxon>
        <taxon>Mammalia</taxon>
        <taxon>Eutheria</taxon>
        <taxon>Laurasiatheria</taxon>
        <taxon>Artiodactyla</taxon>
        <taxon>Whippomorpha</taxon>
        <taxon>Cetacea</taxon>
        <taxon>Odontoceti</taxon>
        <taxon>Phocoenidae</taxon>
        <taxon>Phocoena</taxon>
    </lineage>
</organism>
<keyword evidence="3" id="KW-1185">Reference proteome</keyword>
<sequence length="107" mass="11902">MRPDQDDNLSKASCTPGGKASGAREIGKVEGKELEDGGIDKACVVPGQFWGPKKDQDLLWEWLEDTCGTNREQSPDSARCLPEGIFCDKKLTYTFWQPQLENYSMGT</sequence>
<dbReference type="Ensembl" id="ENSPSNT00000005783.1">
    <property type="protein sequence ID" value="ENSPSNP00000005075.1"/>
    <property type="gene ID" value="ENSPSNG00000003784.1"/>
</dbReference>
<dbReference type="GeneTree" id="ENSGT01000000221424"/>
<reference evidence="2" key="3">
    <citation type="submission" date="2025-09" db="UniProtKB">
        <authorList>
            <consortium name="Ensembl"/>
        </authorList>
    </citation>
    <scope>IDENTIFICATION</scope>
</reference>
<dbReference type="InterPro" id="IPR036617">
    <property type="entry name" value="BAF_sf"/>
</dbReference>
<evidence type="ECO:0000256" key="1">
    <source>
        <dbReference type="SAM" id="MobiDB-lite"/>
    </source>
</evidence>
<dbReference type="AlphaFoldDB" id="A0A8C9B5F5"/>
<reference evidence="2" key="1">
    <citation type="submission" date="2019-08" db="EMBL/GenBank/DDBJ databases">
        <title>Phocoena sinus (Vaquita) genome, mPhoSin1, primary haplotype.</title>
        <authorList>
            <person name="Morin P."/>
            <person name="Mountcastle J."/>
            <person name="Fungtammasan C."/>
            <person name="Rhie A."/>
            <person name="Rojas-Bracho L."/>
            <person name="Smith C.R."/>
            <person name="Taylor B.L."/>
            <person name="Gulland F.M.D."/>
            <person name="Musser W."/>
            <person name="Houck M."/>
            <person name="Haase B."/>
            <person name="Paez S."/>
            <person name="Howe K."/>
            <person name="Torrance J."/>
            <person name="Formenti G."/>
            <person name="Phillippy A."/>
            <person name="Ryder O."/>
            <person name="Jarvis E.D."/>
            <person name="Fedrigo O."/>
        </authorList>
    </citation>
    <scope>NUCLEOTIDE SEQUENCE [LARGE SCALE GENOMIC DNA]</scope>
</reference>
<evidence type="ECO:0000313" key="3">
    <source>
        <dbReference type="Proteomes" id="UP000694554"/>
    </source>
</evidence>
<reference evidence="2" key="2">
    <citation type="submission" date="2025-08" db="UniProtKB">
        <authorList>
            <consortium name="Ensembl"/>
        </authorList>
    </citation>
    <scope>IDENTIFICATION</scope>
</reference>
<dbReference type="InterPro" id="IPR004122">
    <property type="entry name" value="BAF_prot"/>
</dbReference>
<name>A0A8C9B5F5_PHOSS</name>
<accession>A0A8C9B5F5</accession>
<dbReference type="SUPFAM" id="SSF47798">
    <property type="entry name" value="Barrier-to-autointegration factor, BAF"/>
    <property type="match status" value="1"/>
</dbReference>
<dbReference type="Proteomes" id="UP000694554">
    <property type="component" value="Chromosome 1"/>
</dbReference>
<protein>
    <submittedName>
        <fullName evidence="2">Uncharacterized protein</fullName>
    </submittedName>
</protein>
<dbReference type="Pfam" id="PF02961">
    <property type="entry name" value="SAM_BAF"/>
    <property type="match status" value="1"/>
</dbReference>
<dbReference type="Gene3D" id="1.10.150.40">
    <property type="entry name" value="Barrier-to-autointegration factor, BAF"/>
    <property type="match status" value="1"/>
</dbReference>
<dbReference type="GO" id="GO:0003677">
    <property type="term" value="F:DNA binding"/>
    <property type="evidence" value="ECO:0007669"/>
    <property type="project" value="InterPro"/>
</dbReference>